<evidence type="ECO:0000256" key="10">
    <source>
        <dbReference type="SAM" id="MobiDB-lite"/>
    </source>
</evidence>
<feature type="transmembrane region" description="Helical" evidence="11">
    <location>
        <begin position="468"/>
        <end position="486"/>
    </location>
</feature>
<comment type="similarity">
    <text evidence="3 9">Belongs to the FliF family.</text>
</comment>
<dbReference type="GO" id="GO:0009431">
    <property type="term" value="C:bacterial-type flagellum basal body, MS ring"/>
    <property type="evidence" value="ECO:0007669"/>
    <property type="project" value="InterPro"/>
</dbReference>
<keyword evidence="15" id="KW-0969">Cilium</keyword>
<keyword evidence="7 11" id="KW-0472">Membrane</keyword>
<dbReference type="GO" id="GO:0003774">
    <property type="term" value="F:cytoskeletal motor activity"/>
    <property type="evidence" value="ECO:0007669"/>
    <property type="project" value="InterPro"/>
</dbReference>
<evidence type="ECO:0000256" key="8">
    <source>
        <dbReference type="ARBA" id="ARBA00023143"/>
    </source>
</evidence>
<reference evidence="15" key="1">
    <citation type="submission" date="2025-08" db="UniProtKB">
        <authorList>
            <consortium name="RefSeq"/>
        </authorList>
    </citation>
    <scope>IDENTIFICATION</scope>
</reference>
<evidence type="ECO:0000256" key="11">
    <source>
        <dbReference type="SAM" id="Phobius"/>
    </source>
</evidence>
<dbReference type="InterPro" id="IPR000067">
    <property type="entry name" value="FlgMring_FliF"/>
</dbReference>
<feature type="region of interest" description="Disordered" evidence="10">
    <location>
        <begin position="527"/>
        <end position="548"/>
    </location>
</feature>
<organism evidence="14 15">
    <name type="scientific">Derxia gummosa DSM 723</name>
    <dbReference type="NCBI Taxonomy" id="1121388"/>
    <lineage>
        <taxon>Bacteria</taxon>
        <taxon>Pseudomonadati</taxon>
        <taxon>Pseudomonadota</taxon>
        <taxon>Betaproteobacteria</taxon>
        <taxon>Burkholderiales</taxon>
        <taxon>Alcaligenaceae</taxon>
        <taxon>Derxia</taxon>
    </lineage>
</organism>
<evidence type="ECO:0000256" key="3">
    <source>
        <dbReference type="ARBA" id="ARBA00007971"/>
    </source>
</evidence>
<dbReference type="PANTHER" id="PTHR30046:SF0">
    <property type="entry name" value="FLAGELLAR M-RING PROTEIN"/>
    <property type="match status" value="1"/>
</dbReference>
<comment type="function">
    <text evidence="9">The M ring may be actively involved in energy transduction.</text>
</comment>
<protein>
    <recommendedName>
        <fullName evidence="9">Flagellar M-ring protein</fullName>
    </recommendedName>
</protein>
<evidence type="ECO:0000256" key="7">
    <source>
        <dbReference type="ARBA" id="ARBA00023136"/>
    </source>
</evidence>
<feature type="region of interest" description="Disordered" evidence="10">
    <location>
        <begin position="310"/>
        <end position="365"/>
    </location>
</feature>
<evidence type="ECO:0000256" key="5">
    <source>
        <dbReference type="ARBA" id="ARBA00022692"/>
    </source>
</evidence>
<keyword evidence="14" id="KW-1185">Reference proteome</keyword>
<keyword evidence="15" id="KW-0966">Cell projection</keyword>
<keyword evidence="4" id="KW-1003">Cell membrane</keyword>
<dbReference type="Proteomes" id="UP000675920">
    <property type="component" value="Unplaced"/>
</dbReference>
<dbReference type="InterPro" id="IPR043427">
    <property type="entry name" value="YscJ/FliF"/>
</dbReference>
<dbReference type="GO" id="GO:0005886">
    <property type="term" value="C:plasma membrane"/>
    <property type="evidence" value="ECO:0007669"/>
    <property type="project" value="UniProtKB-SubCell"/>
</dbReference>
<evidence type="ECO:0000313" key="15">
    <source>
        <dbReference type="RefSeq" id="WP_028312537.1"/>
    </source>
</evidence>
<feature type="compositionally biased region" description="Pro residues" evidence="10">
    <location>
        <begin position="537"/>
        <end position="548"/>
    </location>
</feature>
<evidence type="ECO:0000256" key="2">
    <source>
        <dbReference type="ARBA" id="ARBA00004651"/>
    </source>
</evidence>
<dbReference type="PIRSF" id="PIRSF004862">
    <property type="entry name" value="FliF"/>
    <property type="match status" value="1"/>
</dbReference>
<dbReference type="PRINTS" id="PR01009">
    <property type="entry name" value="FLGMRINGFLIF"/>
</dbReference>
<dbReference type="Pfam" id="PF01514">
    <property type="entry name" value="YscJ_FliF"/>
    <property type="match status" value="1"/>
</dbReference>
<dbReference type="Gene3D" id="3.30.300.30">
    <property type="match status" value="1"/>
</dbReference>
<evidence type="ECO:0000313" key="14">
    <source>
        <dbReference type="Proteomes" id="UP000675920"/>
    </source>
</evidence>
<gene>
    <name evidence="15" type="primary">fliF</name>
</gene>
<dbReference type="InterPro" id="IPR013556">
    <property type="entry name" value="Flag_M-ring_C"/>
</dbReference>
<dbReference type="RefSeq" id="WP_028312537.1">
    <property type="nucleotide sequence ID" value="NZ_KI519499.1"/>
</dbReference>
<evidence type="ECO:0000256" key="6">
    <source>
        <dbReference type="ARBA" id="ARBA00022989"/>
    </source>
</evidence>
<feature type="compositionally biased region" description="Low complexity" evidence="10">
    <location>
        <begin position="335"/>
        <end position="355"/>
    </location>
</feature>
<dbReference type="InterPro" id="IPR045851">
    <property type="entry name" value="AMP-bd_C_sf"/>
</dbReference>
<feature type="transmembrane region" description="Helical" evidence="11">
    <location>
        <begin position="37"/>
        <end position="56"/>
    </location>
</feature>
<dbReference type="PANTHER" id="PTHR30046">
    <property type="entry name" value="FLAGELLAR M-RING PROTEIN"/>
    <property type="match status" value="1"/>
</dbReference>
<dbReference type="NCBIfam" id="TIGR00206">
    <property type="entry name" value="fliF"/>
    <property type="match status" value="1"/>
</dbReference>
<evidence type="ECO:0000259" key="12">
    <source>
        <dbReference type="Pfam" id="PF01514"/>
    </source>
</evidence>
<feature type="region of interest" description="Disordered" evidence="10">
    <location>
        <begin position="1"/>
        <end position="24"/>
    </location>
</feature>
<keyword evidence="15" id="KW-0282">Flagellum</keyword>
<evidence type="ECO:0000259" key="13">
    <source>
        <dbReference type="Pfam" id="PF08345"/>
    </source>
</evidence>
<accession>A0A8B6X5Y1</accession>
<comment type="subcellular location">
    <subcellularLocation>
        <location evidence="1 9">Bacterial flagellum basal body</location>
    </subcellularLocation>
    <subcellularLocation>
        <location evidence="2">Cell membrane</location>
        <topology evidence="2">Multi-pass membrane protein</topology>
    </subcellularLocation>
</comment>
<dbReference type="OrthoDB" id="8554211at2"/>
<evidence type="ECO:0000256" key="1">
    <source>
        <dbReference type="ARBA" id="ARBA00004117"/>
    </source>
</evidence>
<proteinExistence type="inferred from homology"/>
<keyword evidence="5 11" id="KW-0812">Transmembrane</keyword>
<dbReference type="InterPro" id="IPR006182">
    <property type="entry name" value="FliF_N_dom"/>
</dbReference>
<sequence length="578" mass="61672">MADSLVATADDAPDLPVPAKPQTPLERLRAAPPKTKMLLGGGSAALVALAVAAVLWNRPPDYAVLYSNLGDKDGGAVVGALSQMNVPYRTEGNGVIYVPREKVADLRMRLASQGVVHGGNIGFELMDGQKLGATQFQEQMSYQRALAGELERSIQTVNGVQSARVLIAIPKPSVFVREELKPTASVMVTLMPGRSLDETQVAGIAGLVASAVPELSARDVKIVDQTGKVLQRPEDNTSTLNRHQLEYVNRIEEQTIKRINDILEPIVGPDNFRVQVTADIDFNQQEQTAETYKPNQDPKDGTVRSIQTVDASSKTTAEGGVPGSLTNQPAAAPTAPIGQGANPPAAQAAGANAGPTESRKESTINYEVDKQVRVVRMATGSIRRLTAAVVLNHRTLKNPPEGVQPTQALTPQELEQINSLVREAMGFNKERGDSLSVSNVPFSAPDAPVAPELPIWKDPATLALLKEFAPYIALLMLALIVVFGMVRPAIRSLNPPPPDEKDDDVPVPIALNPDGTPAVPGGFEAVVGPDGEELEALPPPPPPKPVPDPKLIEDICVVARNDPKAVANVIKRWINRDA</sequence>
<keyword evidence="8 9" id="KW-0975">Bacterial flagellum</keyword>
<dbReference type="GO" id="GO:0071973">
    <property type="term" value="P:bacterial-type flagellum-dependent cell motility"/>
    <property type="evidence" value="ECO:0007669"/>
    <property type="project" value="InterPro"/>
</dbReference>
<dbReference type="Pfam" id="PF08345">
    <property type="entry name" value="YscJ_FliF_C"/>
    <property type="match status" value="1"/>
</dbReference>
<feature type="domain" description="Flagellar M-ring N-terminal" evidence="12">
    <location>
        <begin position="59"/>
        <end position="231"/>
    </location>
</feature>
<keyword evidence="6 11" id="KW-1133">Transmembrane helix</keyword>
<name>A0A8B6X5Y1_9BURK</name>
<feature type="domain" description="Flagellar M-ring C-terminal" evidence="13">
    <location>
        <begin position="263"/>
        <end position="442"/>
    </location>
</feature>
<evidence type="ECO:0000256" key="9">
    <source>
        <dbReference type="PIRNR" id="PIRNR004862"/>
    </source>
</evidence>
<evidence type="ECO:0000256" key="4">
    <source>
        <dbReference type="ARBA" id="ARBA00022475"/>
    </source>
</evidence>
<dbReference type="AlphaFoldDB" id="A0A8B6X5Y1"/>